<dbReference type="EMBL" id="BTSY01000002">
    <property type="protein sequence ID" value="GMT12821.1"/>
    <property type="molecule type" value="Genomic_DNA"/>
</dbReference>
<evidence type="ECO:0000313" key="1">
    <source>
        <dbReference type="EMBL" id="GMT12821.1"/>
    </source>
</evidence>
<evidence type="ECO:0000313" key="2">
    <source>
        <dbReference type="Proteomes" id="UP001432322"/>
    </source>
</evidence>
<feature type="non-terminal residue" evidence="1">
    <location>
        <position position="69"/>
    </location>
</feature>
<comment type="caution">
    <text evidence="1">The sequence shown here is derived from an EMBL/GenBank/DDBJ whole genome shotgun (WGS) entry which is preliminary data.</text>
</comment>
<keyword evidence="2" id="KW-1185">Reference proteome</keyword>
<feature type="non-terminal residue" evidence="1">
    <location>
        <position position="1"/>
    </location>
</feature>
<name>A0AAV5V0I3_9BILA</name>
<protein>
    <submittedName>
        <fullName evidence="1">Uncharacterized protein</fullName>
    </submittedName>
</protein>
<dbReference type="AlphaFoldDB" id="A0AAV5V0I3"/>
<organism evidence="1 2">
    <name type="scientific">Pristionchus fissidentatus</name>
    <dbReference type="NCBI Taxonomy" id="1538716"/>
    <lineage>
        <taxon>Eukaryota</taxon>
        <taxon>Metazoa</taxon>
        <taxon>Ecdysozoa</taxon>
        <taxon>Nematoda</taxon>
        <taxon>Chromadorea</taxon>
        <taxon>Rhabditida</taxon>
        <taxon>Rhabditina</taxon>
        <taxon>Diplogasteromorpha</taxon>
        <taxon>Diplogasteroidea</taxon>
        <taxon>Neodiplogasteridae</taxon>
        <taxon>Pristionchus</taxon>
    </lineage>
</organism>
<reference evidence="1" key="1">
    <citation type="submission" date="2023-10" db="EMBL/GenBank/DDBJ databases">
        <title>Genome assembly of Pristionchus species.</title>
        <authorList>
            <person name="Yoshida K."/>
            <person name="Sommer R.J."/>
        </authorList>
    </citation>
    <scope>NUCLEOTIDE SEQUENCE</scope>
    <source>
        <strain evidence="1">RS5133</strain>
    </source>
</reference>
<dbReference type="Proteomes" id="UP001432322">
    <property type="component" value="Unassembled WGS sequence"/>
</dbReference>
<accession>A0AAV5V0I3</accession>
<gene>
    <name evidence="1" type="ORF">PFISCL1PPCAC_4118</name>
</gene>
<sequence length="69" mass="7678">ESLSSISVSSDDCMAIQYTAKRIITIWVQPAVVLLAIQPAIEAPAVIHDGVTRLEEREVQTVDDGREWR</sequence>
<proteinExistence type="predicted"/>